<sequence length="82" mass="9305">MIPSSMFGNSGIAMSGLRNYILNLHEWLLPHGVFVGHLSISPLIKKDTSFDPDQVAEAWYDLYVRRTQAEETFPKGIKQLLN</sequence>
<evidence type="ECO:0000313" key="1">
    <source>
        <dbReference type="EMBL" id="URJ51878.1"/>
    </source>
</evidence>
<dbReference type="RefSeq" id="WP_250261309.1">
    <property type="nucleotide sequence ID" value="NZ_CP097770.1"/>
</dbReference>
<dbReference type="AlphaFoldDB" id="A0AAE9L954"/>
<accession>A0AAE9L954</accession>
<name>A0AAE9L954_PAEPO</name>
<organism evidence="1 2">
    <name type="scientific">Paenibacillus polymyxa</name>
    <name type="common">Bacillus polymyxa</name>
    <dbReference type="NCBI Taxonomy" id="1406"/>
    <lineage>
        <taxon>Bacteria</taxon>
        <taxon>Bacillati</taxon>
        <taxon>Bacillota</taxon>
        <taxon>Bacilli</taxon>
        <taxon>Bacillales</taxon>
        <taxon>Paenibacillaceae</taxon>
        <taxon>Paenibacillus</taxon>
    </lineage>
</organism>
<dbReference type="Proteomes" id="UP001055784">
    <property type="component" value="Chromosome"/>
</dbReference>
<proteinExistence type="predicted"/>
<reference evidence="1" key="1">
    <citation type="submission" date="2022-11" db="EMBL/GenBank/DDBJ databases">
        <authorList>
            <person name="Vasilchenko N.G."/>
            <person name="Prazdnova E.V."/>
            <person name="Gorovtsov A.V."/>
            <person name="Chistyakov V.A."/>
            <person name="Pak M.L."/>
        </authorList>
    </citation>
    <scope>NUCLEOTIDE SEQUENCE</scope>
    <source>
        <strain evidence="1">R 4.5</strain>
    </source>
</reference>
<gene>
    <name evidence="1" type="ORF">MF626_001330</name>
</gene>
<protein>
    <submittedName>
        <fullName evidence="1">Dehydrogenase</fullName>
    </submittedName>
</protein>
<evidence type="ECO:0000313" key="2">
    <source>
        <dbReference type="Proteomes" id="UP001055784"/>
    </source>
</evidence>
<dbReference type="EMBL" id="CP097770">
    <property type="protein sequence ID" value="URJ51878.1"/>
    <property type="molecule type" value="Genomic_DNA"/>
</dbReference>